<organism evidence="1 2">
    <name type="scientific">Dallia pectoralis</name>
    <name type="common">Alaska blackfish</name>
    <dbReference type="NCBI Taxonomy" id="75939"/>
    <lineage>
        <taxon>Eukaryota</taxon>
        <taxon>Metazoa</taxon>
        <taxon>Chordata</taxon>
        <taxon>Craniata</taxon>
        <taxon>Vertebrata</taxon>
        <taxon>Euteleostomi</taxon>
        <taxon>Actinopterygii</taxon>
        <taxon>Neopterygii</taxon>
        <taxon>Teleostei</taxon>
        <taxon>Protacanthopterygii</taxon>
        <taxon>Esociformes</taxon>
        <taxon>Umbridae</taxon>
        <taxon>Dallia</taxon>
    </lineage>
</organism>
<dbReference type="Proteomes" id="UP001157502">
    <property type="component" value="Chromosome 29"/>
</dbReference>
<name>A0ACC2FF21_DALPE</name>
<gene>
    <name evidence="1" type="ORF">DPEC_G00309610</name>
</gene>
<reference evidence="1" key="1">
    <citation type="submission" date="2021-05" db="EMBL/GenBank/DDBJ databases">
        <authorList>
            <person name="Pan Q."/>
            <person name="Jouanno E."/>
            <person name="Zahm M."/>
            <person name="Klopp C."/>
            <person name="Cabau C."/>
            <person name="Louis A."/>
            <person name="Berthelot C."/>
            <person name="Parey E."/>
            <person name="Roest Crollius H."/>
            <person name="Montfort J."/>
            <person name="Robinson-Rechavi M."/>
            <person name="Bouchez O."/>
            <person name="Lampietro C."/>
            <person name="Lopez Roques C."/>
            <person name="Donnadieu C."/>
            <person name="Postlethwait J."/>
            <person name="Bobe J."/>
            <person name="Dillon D."/>
            <person name="Chandos A."/>
            <person name="von Hippel F."/>
            <person name="Guiguen Y."/>
        </authorList>
    </citation>
    <scope>NUCLEOTIDE SEQUENCE</scope>
    <source>
        <strain evidence="1">YG-Jan2019</strain>
    </source>
</reference>
<evidence type="ECO:0000313" key="1">
    <source>
        <dbReference type="EMBL" id="KAJ7989932.1"/>
    </source>
</evidence>
<sequence length="135" mass="15449">MKRARGKMKETNEKRNARIAFRQSIKGACQSRFLSAARRRRSQTRQLFRHVRLRDRRSRRGSRPRCVCHHQGRPGQMHKGGRRLQGPREGVCSLCEKCSGGVVSMGGTLPNESTALSPQQFPAFPSAKEHKHWTE</sequence>
<accession>A0ACC2FF21</accession>
<dbReference type="EMBL" id="CM055756">
    <property type="protein sequence ID" value="KAJ7989932.1"/>
    <property type="molecule type" value="Genomic_DNA"/>
</dbReference>
<proteinExistence type="predicted"/>
<protein>
    <submittedName>
        <fullName evidence="1">Uncharacterized protein</fullName>
    </submittedName>
</protein>
<keyword evidence="2" id="KW-1185">Reference proteome</keyword>
<evidence type="ECO:0000313" key="2">
    <source>
        <dbReference type="Proteomes" id="UP001157502"/>
    </source>
</evidence>
<comment type="caution">
    <text evidence="1">The sequence shown here is derived from an EMBL/GenBank/DDBJ whole genome shotgun (WGS) entry which is preliminary data.</text>
</comment>